<dbReference type="STRING" id="1296120.A0A1B9GIX6"/>
<feature type="region of interest" description="Disordered" evidence="1">
    <location>
        <begin position="1"/>
        <end position="54"/>
    </location>
</feature>
<protein>
    <submittedName>
        <fullName evidence="2">Uncharacterized protein</fullName>
    </submittedName>
</protein>
<gene>
    <name evidence="2" type="ORF">I316_07459</name>
</gene>
<reference evidence="3" key="2">
    <citation type="submission" date="2013-12" db="EMBL/GenBank/DDBJ databases">
        <title>Evolution of pathogenesis and genome organization in the Tremellales.</title>
        <authorList>
            <person name="Cuomo C."/>
            <person name="Litvintseva A."/>
            <person name="Heitman J."/>
            <person name="Chen Y."/>
            <person name="Sun S."/>
            <person name="Springer D."/>
            <person name="Dromer F."/>
            <person name="Young S."/>
            <person name="Zeng Q."/>
            <person name="Chapman S."/>
            <person name="Gujja S."/>
            <person name="Saif S."/>
            <person name="Birren B."/>
        </authorList>
    </citation>
    <scope>NUCLEOTIDE SEQUENCE [LARGE SCALE GENOMIC DNA]</scope>
    <source>
        <strain evidence="3">BCC8398</strain>
    </source>
</reference>
<dbReference type="InterPro" id="IPR008914">
    <property type="entry name" value="PEBP"/>
</dbReference>
<dbReference type="CDD" id="cd00866">
    <property type="entry name" value="PEBP_euk"/>
    <property type="match status" value="1"/>
</dbReference>
<keyword evidence="3" id="KW-1185">Reference proteome</keyword>
<dbReference type="Proteomes" id="UP000092666">
    <property type="component" value="Unassembled WGS sequence"/>
</dbReference>
<dbReference type="AlphaFoldDB" id="A0A1B9GIX6"/>
<dbReference type="OrthoDB" id="2153661at2759"/>
<dbReference type="EMBL" id="KI669514">
    <property type="protein sequence ID" value="OCF30931.1"/>
    <property type="molecule type" value="Genomic_DNA"/>
</dbReference>
<name>A0A1B9GIX6_9TREE</name>
<proteinExistence type="predicted"/>
<feature type="compositionally biased region" description="Low complexity" evidence="1">
    <location>
        <begin position="20"/>
        <end position="47"/>
    </location>
</feature>
<dbReference type="Gene3D" id="1.20.58.1180">
    <property type="match status" value="1"/>
</dbReference>
<dbReference type="PANTHER" id="PTHR11362">
    <property type="entry name" value="PHOSPHATIDYLETHANOLAMINE-BINDING PROTEIN"/>
    <property type="match status" value="1"/>
</dbReference>
<evidence type="ECO:0000313" key="3">
    <source>
        <dbReference type="Proteomes" id="UP000092666"/>
    </source>
</evidence>
<evidence type="ECO:0000313" key="2">
    <source>
        <dbReference type="EMBL" id="OCF30931.1"/>
    </source>
</evidence>
<organism evidence="2 3">
    <name type="scientific">Kwoniella heveanensis BCC8398</name>
    <dbReference type="NCBI Taxonomy" id="1296120"/>
    <lineage>
        <taxon>Eukaryota</taxon>
        <taxon>Fungi</taxon>
        <taxon>Dikarya</taxon>
        <taxon>Basidiomycota</taxon>
        <taxon>Agaricomycotina</taxon>
        <taxon>Tremellomycetes</taxon>
        <taxon>Tremellales</taxon>
        <taxon>Cryptococcaceae</taxon>
        <taxon>Kwoniella</taxon>
    </lineage>
</organism>
<dbReference type="PANTHER" id="PTHR11362:SF82">
    <property type="entry name" value="PHOSPHATIDYLETHANOLAMINE-BINDING PROTEIN 4"/>
    <property type="match status" value="1"/>
</dbReference>
<sequence>MTPRSAATRLLARAGSSKHASASVLARAASTSSSTPSASSSSSSSSSWEPALPTGASPAYDAALSFLSEHQNSTLSKLRRLQSKVDSSNPESNPELLRRIDQLEVDAYANDPAVRRVFRETGGKGQMDKTIYRWLGEQKWKKEGGLDLLMQRVLQMNVVPDLLPEIPPTAPLALSLHGSYVEPGSVQKPSIFQNPPTLKSQIFHHPSYPSASNPNPEALHTLLVIDPDSPSHETHSFSQRLHYLKTDIPLSVTSGDVNLADSSVGSEVLRWEPPAPEQGTPKHRYVFLLFRQYSSIPSTSASAPASRENFDLRGYLSERGLTASHLVGINMFRSAWSAEEDQFINSVFVEHRGVQDGAPVFGKVPKEVKYGYPMSAKRQRIEEAREEAWERAVTELKGLAEDVGGIVQDVPGSEGKVRV</sequence>
<dbReference type="InterPro" id="IPR035810">
    <property type="entry name" value="PEBP_euk"/>
</dbReference>
<evidence type="ECO:0000256" key="1">
    <source>
        <dbReference type="SAM" id="MobiDB-lite"/>
    </source>
</evidence>
<dbReference type="SUPFAM" id="SSF49777">
    <property type="entry name" value="PEBP-like"/>
    <property type="match status" value="1"/>
</dbReference>
<dbReference type="InterPro" id="IPR036610">
    <property type="entry name" value="PEBP-like_sf"/>
</dbReference>
<accession>A0A1B9GIX6</accession>
<reference evidence="2 3" key="1">
    <citation type="submission" date="2013-07" db="EMBL/GenBank/DDBJ databases">
        <title>The Genome Sequence of Cryptococcus heveanensis BCC8398.</title>
        <authorList>
            <consortium name="The Broad Institute Genome Sequencing Platform"/>
            <person name="Cuomo C."/>
            <person name="Litvintseva A."/>
            <person name="Chen Y."/>
            <person name="Heitman J."/>
            <person name="Sun S."/>
            <person name="Springer D."/>
            <person name="Dromer F."/>
            <person name="Young S.K."/>
            <person name="Zeng Q."/>
            <person name="Gargeya S."/>
            <person name="Fitzgerald M."/>
            <person name="Abouelleil A."/>
            <person name="Alvarado L."/>
            <person name="Berlin A.M."/>
            <person name="Chapman S.B."/>
            <person name="Dewar J."/>
            <person name="Goldberg J."/>
            <person name="Griggs A."/>
            <person name="Gujja S."/>
            <person name="Hansen M."/>
            <person name="Howarth C."/>
            <person name="Imamovic A."/>
            <person name="Larimer J."/>
            <person name="McCowan C."/>
            <person name="Murphy C."/>
            <person name="Pearson M."/>
            <person name="Priest M."/>
            <person name="Roberts A."/>
            <person name="Saif S."/>
            <person name="Shea T."/>
            <person name="Sykes S."/>
            <person name="Wortman J."/>
            <person name="Nusbaum C."/>
            <person name="Birren B."/>
        </authorList>
    </citation>
    <scope>NUCLEOTIDE SEQUENCE [LARGE SCALE GENOMIC DNA]</scope>
    <source>
        <strain evidence="2 3">BCC8398</strain>
    </source>
</reference>
<dbReference type="Gene3D" id="3.90.280.10">
    <property type="entry name" value="PEBP-like"/>
    <property type="match status" value="1"/>
</dbReference>
<dbReference type="Pfam" id="PF01161">
    <property type="entry name" value="PBP"/>
    <property type="match status" value="1"/>
</dbReference>